<evidence type="ECO:0000313" key="1">
    <source>
        <dbReference type="EMBL" id="KAF4036128.1"/>
    </source>
</evidence>
<name>A0A833SMV5_PHYIN</name>
<dbReference type="SUPFAM" id="SSF56672">
    <property type="entry name" value="DNA/RNA polymerases"/>
    <property type="match status" value="1"/>
</dbReference>
<comment type="caution">
    <text evidence="1">The sequence shown here is derived from an EMBL/GenBank/DDBJ whole genome shotgun (WGS) entry which is preliminary data.</text>
</comment>
<dbReference type="PANTHER" id="PTHR33064">
    <property type="entry name" value="POL PROTEIN"/>
    <property type="match status" value="1"/>
</dbReference>
<protein>
    <submittedName>
        <fullName evidence="1">Putative retrovirus-related Pol polyprotein from transposon</fullName>
    </submittedName>
</protein>
<sequence>MERIGYSADVLLVPALNRQPDYDGGGSAVGPAASRAENFPLSKIQRLQYKACYDHPVISDMTPFEDFAFTPKLVTHAEAAARDHGPSFEKYADNYRVQFRLDPSVTVTPFKVRLKPGAVPVKCKARRYALLHRISLDAHVKDLLDAMLIRENSRSRWCSPPRIMPKMYVNDLRMTIDDRAVNACTEPMPFPMPQLDVVITHVEGPTVFFSCDWFRGYCQLTLDPESQQYFTFVTHRGMYRSQRVPMGS</sequence>
<dbReference type="InterPro" id="IPR051320">
    <property type="entry name" value="Viral_Replic_Matur_Polypro"/>
</dbReference>
<dbReference type="EMBL" id="WSZM01000280">
    <property type="protein sequence ID" value="KAF4036128.1"/>
    <property type="molecule type" value="Genomic_DNA"/>
</dbReference>
<proteinExistence type="predicted"/>
<evidence type="ECO:0000313" key="2">
    <source>
        <dbReference type="Proteomes" id="UP000602510"/>
    </source>
</evidence>
<dbReference type="PANTHER" id="PTHR33064:SF37">
    <property type="entry name" value="RIBONUCLEASE H"/>
    <property type="match status" value="1"/>
</dbReference>
<dbReference type="AlphaFoldDB" id="A0A833SMV5"/>
<organism evidence="1 2">
    <name type="scientific">Phytophthora infestans</name>
    <name type="common">Potato late blight agent</name>
    <name type="synonym">Botrytis infestans</name>
    <dbReference type="NCBI Taxonomy" id="4787"/>
    <lineage>
        <taxon>Eukaryota</taxon>
        <taxon>Sar</taxon>
        <taxon>Stramenopiles</taxon>
        <taxon>Oomycota</taxon>
        <taxon>Peronosporomycetes</taxon>
        <taxon>Peronosporales</taxon>
        <taxon>Peronosporaceae</taxon>
        <taxon>Phytophthora</taxon>
    </lineage>
</organism>
<keyword evidence="2" id="KW-1185">Reference proteome</keyword>
<dbReference type="InterPro" id="IPR043502">
    <property type="entry name" value="DNA/RNA_pol_sf"/>
</dbReference>
<accession>A0A833SMV5</accession>
<dbReference type="Gene3D" id="3.10.10.10">
    <property type="entry name" value="HIV Type 1 Reverse Transcriptase, subunit A, domain 1"/>
    <property type="match status" value="1"/>
</dbReference>
<dbReference type="Proteomes" id="UP000602510">
    <property type="component" value="Unassembled WGS sequence"/>
</dbReference>
<reference evidence="1" key="1">
    <citation type="submission" date="2020-04" db="EMBL/GenBank/DDBJ databases">
        <title>Hybrid Assembly of Korean Phytophthora infestans isolates.</title>
        <authorList>
            <person name="Prokchorchik M."/>
            <person name="Lee Y."/>
            <person name="Seo J."/>
            <person name="Cho J.-H."/>
            <person name="Park Y.-E."/>
            <person name="Jang D.-C."/>
            <person name="Im J.-S."/>
            <person name="Choi J.-G."/>
            <person name="Park H.-J."/>
            <person name="Lee G.-B."/>
            <person name="Lee Y.-G."/>
            <person name="Hong S.-Y."/>
            <person name="Cho K."/>
            <person name="Sohn K.H."/>
        </authorList>
    </citation>
    <scope>NUCLEOTIDE SEQUENCE</scope>
    <source>
        <strain evidence="1">KR_1_A1</strain>
    </source>
</reference>
<gene>
    <name evidence="1" type="ORF">GN244_ATG11836</name>
</gene>